<reference evidence="1 2" key="1">
    <citation type="submission" date="2013-02" db="EMBL/GenBank/DDBJ databases">
        <title>A novel strain isolated from Lonar lake, Maharashtra, India.</title>
        <authorList>
            <person name="Singh A."/>
        </authorList>
    </citation>
    <scope>NUCLEOTIDE SEQUENCE [LARGE SCALE GENOMIC DNA]</scope>
    <source>
        <strain evidence="1 2">AK24</strain>
    </source>
</reference>
<keyword evidence="2" id="KW-1185">Reference proteome</keyword>
<dbReference type="Proteomes" id="UP000013909">
    <property type="component" value="Unassembled WGS sequence"/>
</dbReference>
<sequence>MSVSIAQQVEWGDELFPALFGQVEIDHGGLYLGVPEELLDGVDVGAGIEQVGGK</sequence>
<evidence type="ECO:0000313" key="2">
    <source>
        <dbReference type="Proteomes" id="UP000013909"/>
    </source>
</evidence>
<accession>R7ZWE6</accession>
<protein>
    <submittedName>
        <fullName evidence="1">Uncharacterized protein</fullName>
    </submittedName>
</protein>
<dbReference type="AlphaFoldDB" id="R7ZWE6"/>
<name>R7ZWE6_9BACT</name>
<organism evidence="1 2">
    <name type="scientific">Lunatimonas lonarensis</name>
    <dbReference type="NCBI Taxonomy" id="1232681"/>
    <lineage>
        <taxon>Bacteria</taxon>
        <taxon>Pseudomonadati</taxon>
        <taxon>Bacteroidota</taxon>
        <taxon>Cytophagia</taxon>
        <taxon>Cytophagales</taxon>
        <taxon>Cyclobacteriaceae</taxon>
    </lineage>
</organism>
<gene>
    <name evidence="1" type="ORF">ADIS_1103</name>
</gene>
<dbReference type="EMBL" id="AQHR01000037">
    <property type="protein sequence ID" value="EON78407.1"/>
    <property type="molecule type" value="Genomic_DNA"/>
</dbReference>
<dbReference type="STRING" id="1232681.ADIS_1103"/>
<proteinExistence type="predicted"/>
<evidence type="ECO:0000313" key="1">
    <source>
        <dbReference type="EMBL" id="EON78407.1"/>
    </source>
</evidence>
<comment type="caution">
    <text evidence="1">The sequence shown here is derived from an EMBL/GenBank/DDBJ whole genome shotgun (WGS) entry which is preliminary data.</text>
</comment>